<feature type="domain" description="PKS/mFAS DH" evidence="7">
    <location>
        <begin position="965"/>
        <end position="1291"/>
    </location>
</feature>
<dbReference type="InterPro" id="IPR036291">
    <property type="entry name" value="NAD(P)-bd_dom_sf"/>
</dbReference>
<evidence type="ECO:0000313" key="8">
    <source>
        <dbReference type="EMBL" id="CAF1084072.1"/>
    </source>
</evidence>
<dbReference type="InterPro" id="IPR042104">
    <property type="entry name" value="PKS_dehydratase_sf"/>
</dbReference>
<evidence type="ECO:0000256" key="3">
    <source>
        <dbReference type="ARBA" id="ARBA00022679"/>
    </source>
</evidence>
<evidence type="ECO:0000259" key="7">
    <source>
        <dbReference type="PROSITE" id="PS52019"/>
    </source>
</evidence>
<dbReference type="Pfam" id="PF08659">
    <property type="entry name" value="KR"/>
    <property type="match status" value="1"/>
</dbReference>
<dbReference type="Gene3D" id="3.90.180.10">
    <property type="entry name" value="Medium-chain alcohol dehydrogenases, catalytic domain"/>
    <property type="match status" value="1"/>
</dbReference>
<dbReference type="Gene3D" id="3.40.366.10">
    <property type="entry name" value="Malonyl-Coenzyme A Acyl Carrier Protein, domain 2"/>
    <property type="match status" value="1"/>
</dbReference>
<dbReference type="GO" id="GO:0004315">
    <property type="term" value="F:3-oxoacyl-[acyl-carrier-protein] synthase activity"/>
    <property type="evidence" value="ECO:0007669"/>
    <property type="project" value="InterPro"/>
</dbReference>
<keyword evidence="2" id="KW-0597">Phosphoprotein</keyword>
<dbReference type="InterPro" id="IPR050444">
    <property type="entry name" value="Polyketide_Synthase"/>
</dbReference>
<feature type="domain" description="Carrier" evidence="5">
    <location>
        <begin position="2587"/>
        <end position="2662"/>
    </location>
</feature>
<dbReference type="InterPro" id="IPR001227">
    <property type="entry name" value="Ac_transferase_dom_sf"/>
</dbReference>
<dbReference type="Pfam" id="PF00698">
    <property type="entry name" value="Acyl_transf_1"/>
    <property type="match status" value="2"/>
</dbReference>
<feature type="active site" description="Proton donor; for dehydratase activity" evidence="4">
    <location>
        <position position="1200"/>
    </location>
</feature>
<dbReference type="InterPro" id="IPR014031">
    <property type="entry name" value="Ketoacyl_synth_C"/>
</dbReference>
<dbReference type="Pfam" id="PF14765">
    <property type="entry name" value="PS-DH"/>
    <property type="match status" value="1"/>
</dbReference>
<evidence type="ECO:0000256" key="4">
    <source>
        <dbReference type="PROSITE-ProRule" id="PRU01363"/>
    </source>
</evidence>
<dbReference type="InterPro" id="IPR016039">
    <property type="entry name" value="Thiolase-like"/>
</dbReference>
<dbReference type="GO" id="GO:0016491">
    <property type="term" value="F:oxidoreductase activity"/>
    <property type="evidence" value="ECO:0007669"/>
    <property type="project" value="InterPro"/>
</dbReference>
<reference evidence="8" key="1">
    <citation type="submission" date="2021-02" db="EMBL/GenBank/DDBJ databases">
        <authorList>
            <person name="Nowell W R."/>
        </authorList>
    </citation>
    <scope>NUCLEOTIDE SEQUENCE</scope>
</reference>
<dbReference type="InterPro" id="IPR020807">
    <property type="entry name" value="PKS_DH"/>
</dbReference>
<proteinExistence type="predicted"/>
<dbReference type="InterPro" id="IPR014043">
    <property type="entry name" value="Acyl_transferase_dom"/>
</dbReference>
<dbReference type="InterPro" id="IPR049900">
    <property type="entry name" value="PKS_mFAS_DH"/>
</dbReference>
<gene>
    <name evidence="8" type="ORF">XAT740_LOCUS17478</name>
</gene>
<dbReference type="InterPro" id="IPR020841">
    <property type="entry name" value="PKS_Beta-ketoAc_synthase_dom"/>
</dbReference>
<dbReference type="Pfam" id="PF02801">
    <property type="entry name" value="Ketoacyl-synt_C"/>
    <property type="match status" value="1"/>
</dbReference>
<evidence type="ECO:0000256" key="2">
    <source>
        <dbReference type="ARBA" id="ARBA00022553"/>
    </source>
</evidence>
<dbReference type="Gene3D" id="3.30.70.3290">
    <property type="match status" value="1"/>
</dbReference>
<dbReference type="InterPro" id="IPR018201">
    <property type="entry name" value="Ketoacyl_synth_AS"/>
</dbReference>
<dbReference type="PANTHER" id="PTHR45681">
    <property type="entry name" value="POLYKETIDE SYNTHASE 44-RELATED"/>
    <property type="match status" value="1"/>
</dbReference>
<dbReference type="Gene3D" id="3.40.50.150">
    <property type="entry name" value="Vaccinia Virus protein VP39"/>
    <property type="match status" value="1"/>
</dbReference>
<dbReference type="Gene3D" id="3.40.50.720">
    <property type="entry name" value="NAD(P)-binding Rossmann-like Domain"/>
    <property type="match status" value="2"/>
</dbReference>
<dbReference type="InterPro" id="IPR014030">
    <property type="entry name" value="Ketoacyl_synth_N"/>
</dbReference>
<organism evidence="8 9">
    <name type="scientific">Adineta ricciae</name>
    <name type="common">Rotifer</name>
    <dbReference type="NCBI Taxonomy" id="249248"/>
    <lineage>
        <taxon>Eukaryota</taxon>
        <taxon>Metazoa</taxon>
        <taxon>Spiralia</taxon>
        <taxon>Gnathifera</taxon>
        <taxon>Rotifera</taxon>
        <taxon>Eurotatoria</taxon>
        <taxon>Bdelloidea</taxon>
        <taxon>Adinetida</taxon>
        <taxon>Adinetidae</taxon>
        <taxon>Adineta</taxon>
    </lineage>
</organism>
<dbReference type="InterPro" id="IPR020843">
    <property type="entry name" value="ER"/>
</dbReference>
<dbReference type="CDD" id="cd00833">
    <property type="entry name" value="PKS"/>
    <property type="match status" value="1"/>
</dbReference>
<evidence type="ECO:0000259" key="6">
    <source>
        <dbReference type="PROSITE" id="PS52004"/>
    </source>
</evidence>
<dbReference type="SUPFAM" id="SSF53335">
    <property type="entry name" value="S-adenosyl-L-methionine-dependent methyltransferases"/>
    <property type="match status" value="1"/>
</dbReference>
<dbReference type="SMART" id="SM00825">
    <property type="entry name" value="PKS_KS"/>
    <property type="match status" value="1"/>
</dbReference>
<evidence type="ECO:0000259" key="5">
    <source>
        <dbReference type="PROSITE" id="PS50075"/>
    </source>
</evidence>
<dbReference type="CDD" id="cd05195">
    <property type="entry name" value="enoyl_red"/>
    <property type="match status" value="1"/>
</dbReference>
<comment type="caution">
    <text evidence="8">The sequence shown here is derived from an EMBL/GenBank/DDBJ whole genome shotgun (WGS) entry which is preliminary data.</text>
</comment>
<dbReference type="InterPro" id="IPR029063">
    <property type="entry name" value="SAM-dependent_MTases_sf"/>
</dbReference>
<dbReference type="Pfam" id="PF16197">
    <property type="entry name" value="KAsynt_C_assoc"/>
    <property type="match status" value="1"/>
</dbReference>
<dbReference type="InterPro" id="IPR049551">
    <property type="entry name" value="PKS_DH_C"/>
</dbReference>
<dbReference type="PROSITE" id="PS50075">
    <property type="entry name" value="CARRIER"/>
    <property type="match status" value="1"/>
</dbReference>
<dbReference type="SUPFAM" id="SSF50129">
    <property type="entry name" value="GroES-like"/>
    <property type="match status" value="1"/>
</dbReference>
<feature type="region of interest" description="C-terminal hotdog fold" evidence="4">
    <location>
        <begin position="1138"/>
        <end position="1291"/>
    </location>
</feature>
<feature type="domain" description="Ketosynthase family 3 (KS3)" evidence="6">
    <location>
        <begin position="8"/>
        <end position="444"/>
    </location>
</feature>
<dbReference type="GO" id="GO:0006633">
    <property type="term" value="P:fatty acid biosynthetic process"/>
    <property type="evidence" value="ECO:0007669"/>
    <property type="project" value="InterPro"/>
</dbReference>
<dbReference type="InterPro" id="IPR009081">
    <property type="entry name" value="PP-bd_ACP"/>
</dbReference>
<dbReference type="SUPFAM" id="SSF53901">
    <property type="entry name" value="Thiolase-like"/>
    <property type="match status" value="1"/>
</dbReference>
<dbReference type="PROSITE" id="PS52004">
    <property type="entry name" value="KS3_2"/>
    <property type="match status" value="1"/>
</dbReference>
<dbReference type="SUPFAM" id="SSF51735">
    <property type="entry name" value="NAD(P)-binding Rossmann-fold domains"/>
    <property type="match status" value="1"/>
</dbReference>
<dbReference type="PROSITE" id="PS52019">
    <property type="entry name" value="PKS_MFAS_DH"/>
    <property type="match status" value="1"/>
</dbReference>
<dbReference type="Pfam" id="PF00109">
    <property type="entry name" value="ketoacyl-synt"/>
    <property type="match status" value="1"/>
</dbReference>
<dbReference type="SMART" id="SM00829">
    <property type="entry name" value="PKS_ER"/>
    <property type="match status" value="1"/>
</dbReference>
<keyword evidence="1" id="KW-0596">Phosphopantetheine</keyword>
<protein>
    <recommendedName>
        <fullName evidence="10">Polyketide synthase</fullName>
    </recommendedName>
</protein>
<dbReference type="SMART" id="SM00826">
    <property type="entry name" value="PKS_DH"/>
    <property type="match status" value="1"/>
</dbReference>
<dbReference type="SMART" id="SM00827">
    <property type="entry name" value="PKS_AT"/>
    <property type="match status" value="1"/>
</dbReference>
<dbReference type="Proteomes" id="UP000663828">
    <property type="component" value="Unassembled WGS sequence"/>
</dbReference>
<dbReference type="InterPro" id="IPR011032">
    <property type="entry name" value="GroES-like_sf"/>
</dbReference>
<dbReference type="PANTHER" id="PTHR45681:SF6">
    <property type="entry name" value="POLYKETIDE SYNTHASE 37"/>
    <property type="match status" value="1"/>
</dbReference>
<dbReference type="EMBL" id="CAJNOR010001141">
    <property type="protein sequence ID" value="CAF1084072.1"/>
    <property type="molecule type" value="Genomic_DNA"/>
</dbReference>
<evidence type="ECO:0008006" key="10">
    <source>
        <dbReference type="Google" id="ProtNLM"/>
    </source>
</evidence>
<dbReference type="PROSITE" id="PS00606">
    <property type="entry name" value="KS3_1"/>
    <property type="match status" value="1"/>
</dbReference>
<dbReference type="Gene3D" id="3.40.47.10">
    <property type="match status" value="1"/>
</dbReference>
<dbReference type="Pfam" id="PF21089">
    <property type="entry name" value="PKS_DH_N"/>
    <property type="match status" value="1"/>
</dbReference>
<sequence>MLSTMNLEEPIAIIGIACEYAGDIHSPVDFWDALEQSRDVSRDIPRDRTDIMSYFAHMLKKDNDGLLSKQLFKRGYFLSASQWDMFDSGFFDLPKETAASIDPCHRLLMLKFVHLLEDAGYSLEKIQGTKTSIHYAQLSMDHNILTFRMRPEHLSRFQGSNTLRFNGPSRLSYHFNLQGSNRSLDIACASALQGVQLAIQTLRLREADLAVCGGANSMYAPETCLHGSTMGAISTDGRSRSFSIDANGYAKAEGLGLLLLKRLSDAERDGDRIYCVLRDVSSNSDGNEDQRSFLAPSGTGQLRLLKSIYERTRIDPKRVFYVEAHGTGTPIGDPTETNAVGEFFRRTSSDPPLRIGSVKSNLGHTEALSGITSLIKTALCMYHRAISPNMHFKALNPKIQADRYHIEIVQHLVPFPPLSDRNPVLIGVNSFGLGGNNAHAIIEEYQPNRISTDQGSDNKCLCDNIDHSENRQHFIFIFSARSQQSLKQQVANFKDWLQRTLSSKNISDSVLFADIARQLLIKRTISHPDLAILVFANRNQLQEQINSFMDGHTVSGLFLAQRPIKHKFFKLCFVFSGQGSEWWAMGKQLYNSEPVFNYWIHKISNVFTEINDGKWCLLHELVETKNEMESRIKEIEIGQSALFAVQIALAALLVSWNVYPKMIVSYGFGECAAAYVAGRITLPEAVRIVYYRSRFDHAMINRNYRNLTISMSEEEVQRLIMKDYEHLVRIVEVNTPNSVTLCGQEKTITELQTILSLLHPNIIHSISPVRNTLSLEDIDPPGNREWFKSSLKDINGCRPKDLSTVFNEQCSTARYYSSTFGSEVTDQTLDADFWLHNVQYCINFTDAIANIIQEKTSTAFIELSPEPTLIASIRESFELNNLHCIALPALIQKEDEQTTILSSVAQLTSAPDVWQQYLRTRYIQPTENHSKVFDSFPLYAFNLIPCWYESRELTIERLATRSPLHPLLGVRQWVGQTIPTWRGLININLPENAFLKDHRIQGVILFPSLCFLELVTAAYQQLHPFRNNEQSQIVLEDIEFFRHLLLTEQKLTEIFTQINVTLREWFVYSRPWRSPSEECMRASGLSGTDVLPSFTDLHILNGYSLNEFTLHAHGRIQINTKEEASASISPKNCTSEIWSADTSSVIYAHLSNSGYQYGSSFRLVEALHGMKSAIKARINNDKVEPADSEQYLLLHPAMLDSCLHPLFFLLPDIQTTLLPKSIQKLTVYKSALEPDEQIYVHGNLCSKVYKSDSRETYQFDLIVASNNKAFQNPYLVFEKLAMQDVSNLDPESNISKSSVFEKIRSSVKVLRTSLAENLKAIKREYCFTKTWTDIPCAVNIANLLPSPAIITKNTSSLTIDPDFNESIPKFNGLAACYAQLALKQLKNKVVDERNKILLTACCSLASELQEQATFRSTKLILASLLEQYPKFNFILNVMAENGNRLVPFLSAIHDGFDNLSDDGKMKDALALVDVQLFGKATDFLLRAIALHLRTRTDREGQSYLTGHRLRVLWLGANNNFDINCAIQSWYDLSYEVGLNIELHYMDTDPIRLRHAQKMLDAKIKDQNGLRIKYMEKPDFSHDTLFNDIGNEWYDIVFTGNLVQNTQNVIHYIHLLHRILAPNGLLLLSEFTSVPDYFDLIFGLSRQWWSSLGNSRAALDVKQWEEIFQRIDGFSTVQTVLGQFGTSLIIAQKSRLNHIITNFHERKDQIWLILAAGDCDGISDALISLLPHNKIQVNYSQSNFENLSSTMKQLMSHYNQVHIIFDWALEPVVEHEDRNMMFAQHEVTAFNALMHMIDVIEETKPQFYPFIYILTRHVQSIGSCQFNVTATTFVGLVHSMMMQYKSHRLKLIDLQAPSGFSNKPVLITALVNHLIVCQNADDLDESVLYLESDNGVVKHKQCQYTTLENRKKEMTESNSSRLNIVPCQDADQQPFRLKMPSSHCLTDICWISDRILYNSHVSTVLVRVHSVNLHAYDILKVLGLQSSLHTLADQDMERTSDFVGTVIRSSSESDFLIGTRIVGICSGEVLRSHITVDAHQIVCIPSVLHYINDEDIAVLPTSCLTVIYALKHRVNLKSNQVVLVHSGMSVTGQICIQFCLAIGAHVLATAETEQDCHNLRERYGIQHVFGSHDRNFVQTIQTVYPKGIDIIFASNMDARLQQLDTLLCQQGHLIRWGKPVMPGENNSSVISLKSGCSYHDIDIVSLIKDSFPLCIDMLHDMLNLLEGGKLKPVIAMLPYEPSQVIEAFTQYIRHEGKNSVVLRVANSKQLLNLSSSHGGHLDIDNIDLFPSQLRKHGTIIIVGAFFEFELMLCLWLIEQRNIKHIVFLSQEHIEQLEHEINPQYQDWLKVKRAAKSHACHLEVKQIDLARMEQVYQFFQELCEAPFLVYGIFLSANIAEPSNRTILSREKLISLLEAKVCAAWHLHLATKLLSVTPQFFILFSSVCDRSINALTLVQNTVHDYFDGLALYRVNDLRMPAMSISWPHMNTMDMFHRDSNMIDDHANEDIIEMLPLTTMFELAENLQADQMIFTCPFIFPVNWSKLQKKVNPFSWYLTKNLRNKHCSTESKKKTSSLNSRSTEWHRNYLEEKIEKMKSITNSLLGLDEDISTPMHHSLASLGMRPLAAIALHNWLKKEMNVVIATVDLLQDVSVDGIVKRFVDTFGNQDHIELSPTNTAT</sequence>
<evidence type="ECO:0000313" key="9">
    <source>
        <dbReference type="Proteomes" id="UP000663828"/>
    </source>
</evidence>
<dbReference type="InterPro" id="IPR032821">
    <property type="entry name" value="PKS_assoc"/>
</dbReference>
<dbReference type="InterPro" id="IPR049552">
    <property type="entry name" value="PKS_DH_N"/>
</dbReference>
<dbReference type="Gene3D" id="3.10.129.110">
    <property type="entry name" value="Polyketide synthase dehydratase"/>
    <property type="match status" value="1"/>
</dbReference>
<dbReference type="InterPro" id="IPR013968">
    <property type="entry name" value="PKS_KR"/>
</dbReference>
<feature type="region of interest" description="N-terminal hotdog fold" evidence="4">
    <location>
        <begin position="965"/>
        <end position="1123"/>
    </location>
</feature>
<dbReference type="SUPFAM" id="SSF52151">
    <property type="entry name" value="FabD/lysophospholipase-like"/>
    <property type="match status" value="1"/>
</dbReference>
<evidence type="ECO:0000256" key="1">
    <source>
        <dbReference type="ARBA" id="ARBA00022450"/>
    </source>
</evidence>
<accession>A0A814MWM9</accession>
<name>A0A814MWM9_ADIRI</name>
<keyword evidence="9" id="KW-1185">Reference proteome</keyword>
<dbReference type="InterPro" id="IPR016035">
    <property type="entry name" value="Acyl_Trfase/lysoPLipase"/>
</dbReference>
<keyword evidence="3" id="KW-0808">Transferase</keyword>
<feature type="active site" description="Proton acceptor; for dehydratase activity" evidence="4">
    <location>
        <position position="998"/>
    </location>
</feature>